<gene>
    <name evidence="3" type="ORF">B0H17DRAFT_1065000</name>
</gene>
<name>A0AAD7DIG0_MYCRO</name>
<feature type="region of interest" description="Disordered" evidence="1">
    <location>
        <begin position="1"/>
        <end position="34"/>
    </location>
</feature>
<evidence type="ECO:0000259" key="2">
    <source>
        <dbReference type="PROSITE" id="PS50003"/>
    </source>
</evidence>
<dbReference type="SMART" id="SM00233">
    <property type="entry name" value="PH"/>
    <property type="match status" value="1"/>
</dbReference>
<dbReference type="InterPro" id="IPR011993">
    <property type="entry name" value="PH-like_dom_sf"/>
</dbReference>
<evidence type="ECO:0000256" key="1">
    <source>
        <dbReference type="SAM" id="MobiDB-lite"/>
    </source>
</evidence>
<evidence type="ECO:0000313" key="4">
    <source>
        <dbReference type="Proteomes" id="UP001221757"/>
    </source>
</evidence>
<dbReference type="Gene3D" id="2.30.29.30">
    <property type="entry name" value="Pleckstrin-homology domain (PH domain)/Phosphotyrosine-binding domain (PTB)"/>
    <property type="match status" value="1"/>
</dbReference>
<dbReference type="InterPro" id="IPR001849">
    <property type="entry name" value="PH_domain"/>
</dbReference>
<dbReference type="SUPFAM" id="SSF50729">
    <property type="entry name" value="PH domain-like"/>
    <property type="match status" value="1"/>
</dbReference>
<dbReference type="PROSITE" id="PS50003">
    <property type="entry name" value="PH_DOMAIN"/>
    <property type="match status" value="1"/>
</dbReference>
<dbReference type="AlphaFoldDB" id="A0AAD7DIG0"/>
<reference evidence="3" key="1">
    <citation type="submission" date="2023-03" db="EMBL/GenBank/DDBJ databases">
        <title>Massive genome expansion in bonnet fungi (Mycena s.s.) driven by repeated elements and novel gene families across ecological guilds.</title>
        <authorList>
            <consortium name="Lawrence Berkeley National Laboratory"/>
            <person name="Harder C.B."/>
            <person name="Miyauchi S."/>
            <person name="Viragh M."/>
            <person name="Kuo A."/>
            <person name="Thoen E."/>
            <person name="Andreopoulos B."/>
            <person name="Lu D."/>
            <person name="Skrede I."/>
            <person name="Drula E."/>
            <person name="Henrissat B."/>
            <person name="Morin E."/>
            <person name="Kohler A."/>
            <person name="Barry K."/>
            <person name="LaButti K."/>
            <person name="Morin E."/>
            <person name="Salamov A."/>
            <person name="Lipzen A."/>
            <person name="Mereny Z."/>
            <person name="Hegedus B."/>
            <person name="Baldrian P."/>
            <person name="Stursova M."/>
            <person name="Weitz H."/>
            <person name="Taylor A."/>
            <person name="Grigoriev I.V."/>
            <person name="Nagy L.G."/>
            <person name="Martin F."/>
            <person name="Kauserud H."/>
        </authorList>
    </citation>
    <scope>NUCLEOTIDE SEQUENCE</scope>
    <source>
        <strain evidence="3">CBHHK067</strain>
    </source>
</reference>
<organism evidence="3 4">
    <name type="scientific">Mycena rosella</name>
    <name type="common">Pink bonnet</name>
    <name type="synonym">Agaricus rosellus</name>
    <dbReference type="NCBI Taxonomy" id="1033263"/>
    <lineage>
        <taxon>Eukaryota</taxon>
        <taxon>Fungi</taxon>
        <taxon>Dikarya</taxon>
        <taxon>Basidiomycota</taxon>
        <taxon>Agaricomycotina</taxon>
        <taxon>Agaricomycetes</taxon>
        <taxon>Agaricomycetidae</taxon>
        <taxon>Agaricales</taxon>
        <taxon>Marasmiineae</taxon>
        <taxon>Mycenaceae</taxon>
        <taxon>Mycena</taxon>
    </lineage>
</organism>
<dbReference type="Proteomes" id="UP001221757">
    <property type="component" value="Unassembled WGS sequence"/>
</dbReference>
<protein>
    <recommendedName>
        <fullName evidence="2">PH domain-containing protein</fullName>
    </recommendedName>
</protein>
<keyword evidence="4" id="KW-1185">Reference proteome</keyword>
<sequence length="397" mass="43365">MYSPSPSMRSSLSSESTLSVDSMSSDSTVSSLASESAIESSGNAVSTEISSPRSNGLSGLYFPMHSSTRAIRRARSENGRCLYGGPPAPSRASATVTRQGTANIREVGSRATWVWLVKWLVLTHESLALHISENSEEKSVILLRDIVGVARTDLKPHCLLLETQNGIGLHLSFKNDTELRGWRDDLSVHLPRVSNSTKNVNFFERHQFGREGYTTPVDLAKDAEFAERMQCTRVACTPSVNNSSKKLERHKFVGEVPAPPTNLGEGAGKRTQFARVSRRASVFPKPAVMPVGPRPLPDRASPRYPLQKNLLPVHSTTIGTAAPSVPAKVQPTRALPPYVQHVGQGSDAHPLQGMPNQWLEQASLALEQASFAISREREEREGAKKVWRMGMLPSGRA</sequence>
<proteinExistence type="predicted"/>
<evidence type="ECO:0000313" key="3">
    <source>
        <dbReference type="EMBL" id="KAJ7690342.1"/>
    </source>
</evidence>
<feature type="domain" description="PH" evidence="2">
    <location>
        <begin position="95"/>
        <end position="191"/>
    </location>
</feature>
<accession>A0AAD7DIG0</accession>
<comment type="caution">
    <text evidence="3">The sequence shown here is derived from an EMBL/GenBank/DDBJ whole genome shotgun (WGS) entry which is preliminary data.</text>
</comment>
<dbReference type="EMBL" id="JARKIE010000065">
    <property type="protein sequence ID" value="KAJ7690342.1"/>
    <property type="molecule type" value="Genomic_DNA"/>
</dbReference>